<sequence>MPKESRYTYGKSVNRCSAVTPPPFIGAPPGHYRRQGLNRGVAVALPGSDAGIALVSAGGVTLYRGSAETLPAFTGAPPGHFRRQPGSAGASPGYTVASPGWTGTLPGC</sequence>
<protein>
    <submittedName>
        <fullName evidence="1">Uncharacterized protein</fullName>
    </submittedName>
</protein>
<dbReference type="EMBL" id="JAIWYP010000008">
    <property type="protein sequence ID" value="KAH3787520.1"/>
    <property type="molecule type" value="Genomic_DNA"/>
</dbReference>
<accession>A0A9D4IUS9</accession>
<proteinExistence type="predicted"/>
<reference evidence="1" key="2">
    <citation type="submission" date="2020-11" db="EMBL/GenBank/DDBJ databases">
        <authorList>
            <person name="McCartney M.A."/>
            <person name="Auch B."/>
            <person name="Kono T."/>
            <person name="Mallez S."/>
            <person name="Becker A."/>
            <person name="Gohl D.M."/>
            <person name="Silverstein K.A.T."/>
            <person name="Koren S."/>
            <person name="Bechman K.B."/>
            <person name="Herman A."/>
            <person name="Abrahante J.E."/>
            <person name="Garbe J."/>
        </authorList>
    </citation>
    <scope>NUCLEOTIDE SEQUENCE</scope>
    <source>
        <strain evidence="1">Duluth1</strain>
        <tissue evidence="1">Whole animal</tissue>
    </source>
</reference>
<evidence type="ECO:0000313" key="2">
    <source>
        <dbReference type="Proteomes" id="UP000828390"/>
    </source>
</evidence>
<evidence type="ECO:0000313" key="1">
    <source>
        <dbReference type="EMBL" id="KAH3787520.1"/>
    </source>
</evidence>
<comment type="caution">
    <text evidence="1">The sequence shown here is derived from an EMBL/GenBank/DDBJ whole genome shotgun (WGS) entry which is preliminary data.</text>
</comment>
<keyword evidence="2" id="KW-1185">Reference proteome</keyword>
<dbReference type="AlphaFoldDB" id="A0A9D4IUS9"/>
<organism evidence="1 2">
    <name type="scientific">Dreissena polymorpha</name>
    <name type="common">Zebra mussel</name>
    <name type="synonym">Mytilus polymorpha</name>
    <dbReference type="NCBI Taxonomy" id="45954"/>
    <lineage>
        <taxon>Eukaryota</taxon>
        <taxon>Metazoa</taxon>
        <taxon>Spiralia</taxon>
        <taxon>Lophotrochozoa</taxon>
        <taxon>Mollusca</taxon>
        <taxon>Bivalvia</taxon>
        <taxon>Autobranchia</taxon>
        <taxon>Heteroconchia</taxon>
        <taxon>Euheterodonta</taxon>
        <taxon>Imparidentia</taxon>
        <taxon>Neoheterodontei</taxon>
        <taxon>Myida</taxon>
        <taxon>Dreissenoidea</taxon>
        <taxon>Dreissenidae</taxon>
        <taxon>Dreissena</taxon>
    </lineage>
</organism>
<reference evidence="1" key="1">
    <citation type="journal article" date="2019" name="bioRxiv">
        <title>The Genome of the Zebra Mussel, Dreissena polymorpha: A Resource for Invasive Species Research.</title>
        <authorList>
            <person name="McCartney M.A."/>
            <person name="Auch B."/>
            <person name="Kono T."/>
            <person name="Mallez S."/>
            <person name="Zhang Y."/>
            <person name="Obille A."/>
            <person name="Becker A."/>
            <person name="Abrahante J.E."/>
            <person name="Garbe J."/>
            <person name="Badalamenti J.P."/>
            <person name="Herman A."/>
            <person name="Mangelson H."/>
            <person name="Liachko I."/>
            <person name="Sullivan S."/>
            <person name="Sone E.D."/>
            <person name="Koren S."/>
            <person name="Silverstein K.A.T."/>
            <person name="Beckman K.B."/>
            <person name="Gohl D.M."/>
        </authorList>
    </citation>
    <scope>NUCLEOTIDE SEQUENCE</scope>
    <source>
        <strain evidence="1">Duluth1</strain>
        <tissue evidence="1">Whole animal</tissue>
    </source>
</reference>
<name>A0A9D4IUS9_DREPO</name>
<gene>
    <name evidence="1" type="ORF">DPMN_165644</name>
</gene>
<dbReference type="Proteomes" id="UP000828390">
    <property type="component" value="Unassembled WGS sequence"/>
</dbReference>